<feature type="transmembrane region" description="Helical" evidence="1">
    <location>
        <begin position="234"/>
        <end position="256"/>
    </location>
</feature>
<protein>
    <recommendedName>
        <fullName evidence="2">DUF6535 domain-containing protein</fullName>
    </recommendedName>
</protein>
<feature type="domain" description="DUF6535" evidence="2">
    <location>
        <begin position="140"/>
        <end position="273"/>
    </location>
</feature>
<name>A0A165LM03_EXIGL</name>
<evidence type="ECO:0000313" key="4">
    <source>
        <dbReference type="Proteomes" id="UP000077266"/>
    </source>
</evidence>
<keyword evidence="1" id="KW-0472">Membrane</keyword>
<evidence type="ECO:0000313" key="3">
    <source>
        <dbReference type="EMBL" id="KZV98036.1"/>
    </source>
</evidence>
<dbReference type="InterPro" id="IPR045338">
    <property type="entry name" value="DUF6535"/>
</dbReference>
<keyword evidence="1" id="KW-1133">Transmembrane helix</keyword>
<keyword evidence="1" id="KW-0812">Transmembrane</keyword>
<accession>A0A165LM03</accession>
<dbReference type="Proteomes" id="UP000077266">
    <property type="component" value="Unassembled WGS sequence"/>
</dbReference>
<proteinExistence type="predicted"/>
<gene>
    <name evidence="3" type="ORF">EXIGLDRAFT_746826</name>
</gene>
<feature type="transmembrane region" description="Helical" evidence="1">
    <location>
        <begin position="164"/>
        <end position="181"/>
    </location>
</feature>
<dbReference type="EMBL" id="KV425923">
    <property type="protein sequence ID" value="KZV98036.1"/>
    <property type="molecule type" value="Genomic_DNA"/>
</dbReference>
<keyword evidence="4" id="KW-1185">Reference proteome</keyword>
<dbReference type="AlphaFoldDB" id="A0A165LM03"/>
<reference evidence="3 4" key="1">
    <citation type="journal article" date="2016" name="Mol. Biol. Evol.">
        <title>Comparative Genomics of Early-Diverging Mushroom-Forming Fungi Provides Insights into the Origins of Lignocellulose Decay Capabilities.</title>
        <authorList>
            <person name="Nagy L.G."/>
            <person name="Riley R."/>
            <person name="Tritt A."/>
            <person name="Adam C."/>
            <person name="Daum C."/>
            <person name="Floudas D."/>
            <person name="Sun H."/>
            <person name="Yadav J.S."/>
            <person name="Pangilinan J."/>
            <person name="Larsson K.H."/>
            <person name="Matsuura K."/>
            <person name="Barry K."/>
            <person name="Labutti K."/>
            <person name="Kuo R."/>
            <person name="Ohm R.A."/>
            <person name="Bhattacharya S.S."/>
            <person name="Shirouzu T."/>
            <person name="Yoshinaga Y."/>
            <person name="Martin F.M."/>
            <person name="Grigoriev I.V."/>
            <person name="Hibbett D.S."/>
        </authorList>
    </citation>
    <scope>NUCLEOTIDE SEQUENCE [LARGE SCALE GENOMIC DNA]</scope>
    <source>
        <strain evidence="3 4">HHB12029</strain>
    </source>
</reference>
<dbReference type="Pfam" id="PF20153">
    <property type="entry name" value="DUF6535"/>
    <property type="match status" value="1"/>
</dbReference>
<dbReference type="InParanoid" id="A0A165LM03"/>
<evidence type="ECO:0000256" key="1">
    <source>
        <dbReference type="SAM" id="Phobius"/>
    </source>
</evidence>
<feature type="transmembrane region" description="Helical" evidence="1">
    <location>
        <begin position="193"/>
        <end position="214"/>
    </location>
</feature>
<evidence type="ECO:0000259" key="2">
    <source>
        <dbReference type="Pfam" id="PF20153"/>
    </source>
</evidence>
<organism evidence="3 4">
    <name type="scientific">Exidia glandulosa HHB12029</name>
    <dbReference type="NCBI Taxonomy" id="1314781"/>
    <lineage>
        <taxon>Eukaryota</taxon>
        <taxon>Fungi</taxon>
        <taxon>Dikarya</taxon>
        <taxon>Basidiomycota</taxon>
        <taxon>Agaricomycotina</taxon>
        <taxon>Agaricomycetes</taxon>
        <taxon>Auriculariales</taxon>
        <taxon>Exidiaceae</taxon>
        <taxon>Exidia</taxon>
    </lineage>
</organism>
<sequence>MCWQMALVLIGDDRMNASDLYSGKCSCFVLTGHYTTYPPSIQSSRLEGVAWIRAFENLQTPSDQPNSRSSHCVLERLALMADKFQSEPRGRRVSLAKDPGLMTASHTEYKEPIEELDTEFKRKFPPDPLGKELDDGARVWKVYRDEATAYDTTMLDGWSQTLDILLIFAGLFSAVATAFVIESYQLLGPDKDAYILTALYIIASASNSSTPLLLPPPPPFDTNVSSLSRWINGLWFTSILLSLSVALLSILVKQWIGEYRMARTMRHYNSSRAYERTDLVEDVGFVQPPEIRINVAASTHNMRCTTTTLAAHLDQKIISLQRDAGTAQISTRLDLLCDQLDASALHWLVLSVSDSDAVAVGLQAFSGLDPDSRLADELRKDPSLLGFTASQAVVRSTSSSNNDVEAARIVRSMLAVNATVINALTLLQFWGAKES</sequence>